<comment type="caution">
    <text evidence="9">The sequence shown here is derived from an EMBL/GenBank/DDBJ whole genome shotgun (WGS) entry which is preliminary data.</text>
</comment>
<dbReference type="AlphaFoldDB" id="A0A2B4R667"/>
<organism evidence="9 10">
    <name type="scientific">Stylophora pistillata</name>
    <name type="common">Smooth cauliflower coral</name>
    <dbReference type="NCBI Taxonomy" id="50429"/>
    <lineage>
        <taxon>Eukaryota</taxon>
        <taxon>Metazoa</taxon>
        <taxon>Cnidaria</taxon>
        <taxon>Anthozoa</taxon>
        <taxon>Hexacorallia</taxon>
        <taxon>Scleractinia</taxon>
        <taxon>Astrocoeniina</taxon>
        <taxon>Pocilloporidae</taxon>
        <taxon>Stylophora</taxon>
    </lineage>
</organism>
<evidence type="ECO:0000313" key="10">
    <source>
        <dbReference type="Proteomes" id="UP000225706"/>
    </source>
</evidence>
<comment type="cofactor">
    <cofactor evidence="1">
        <name>a divalent metal cation</name>
        <dbReference type="ChEBI" id="CHEBI:60240"/>
    </cofactor>
</comment>
<dbReference type="OrthoDB" id="5951131at2759"/>
<dbReference type="GO" id="GO:0016787">
    <property type="term" value="F:hydrolase activity"/>
    <property type="evidence" value="ECO:0007669"/>
    <property type="project" value="UniProtKB-KW"/>
</dbReference>
<accession>A0A2B4R667</accession>
<dbReference type="PANTHER" id="PTHR22930:SF269">
    <property type="entry name" value="NUCLEASE HARBI1-LIKE PROTEIN"/>
    <property type="match status" value="1"/>
</dbReference>
<dbReference type="Pfam" id="PF13359">
    <property type="entry name" value="DDE_Tnp_4"/>
    <property type="match status" value="1"/>
</dbReference>
<reference evidence="10" key="1">
    <citation type="journal article" date="2017" name="bioRxiv">
        <title>Comparative analysis of the genomes of Stylophora pistillata and Acropora digitifera provides evidence for extensive differences between species of corals.</title>
        <authorList>
            <person name="Voolstra C.R."/>
            <person name="Li Y."/>
            <person name="Liew Y.J."/>
            <person name="Baumgarten S."/>
            <person name="Zoccola D."/>
            <person name="Flot J.-F."/>
            <person name="Tambutte S."/>
            <person name="Allemand D."/>
            <person name="Aranda M."/>
        </authorList>
    </citation>
    <scope>NUCLEOTIDE SEQUENCE [LARGE SCALE GENOMIC DNA]</scope>
</reference>
<dbReference type="EMBL" id="LSMT01001903">
    <property type="protein sequence ID" value="PFX11775.1"/>
    <property type="molecule type" value="Genomic_DNA"/>
</dbReference>
<keyword evidence="4" id="KW-0540">Nuclease</keyword>
<dbReference type="InterPro" id="IPR027806">
    <property type="entry name" value="HARBI1_dom"/>
</dbReference>
<protein>
    <submittedName>
        <fullName evidence="9">Putative nuclease HARBI1</fullName>
    </submittedName>
</protein>
<evidence type="ECO:0000256" key="5">
    <source>
        <dbReference type="ARBA" id="ARBA00022723"/>
    </source>
</evidence>
<feature type="domain" description="DDE Tnp4" evidence="8">
    <location>
        <begin position="177"/>
        <end position="342"/>
    </location>
</feature>
<name>A0A2B4R667_STYPI</name>
<comment type="subcellular location">
    <subcellularLocation>
        <location evidence="2">Nucleus</location>
    </subcellularLocation>
</comment>
<evidence type="ECO:0000313" key="9">
    <source>
        <dbReference type="EMBL" id="PFX11775.1"/>
    </source>
</evidence>
<sequence>MFRTQKRIPTVNHPTETAVIKLNDKFLFDVDSDKVSGLIFIDFKKVFDLVSHTEVPLVKIGIHGRTVRTVKFSHILENIRQDITKDQLTEVPISPECRLAICLYRLGRGDYLYTIAELFGVGLATVDVIVKEVCVPIVKNLWRRAVTNHFPTSEQDFTEAMVDMNQLWQFPCCWGAIDGCHIAIQCPPGGEEACKEYHNFKNLFSIVMMAIVDAAARFMCVSVGFPGNSHASIIFQSTQLWSDITEKKAIPEISQNIQGTDIYPMILGDSALPFRIWLMKPYSNAVLSAEQRYFNYRLSRARMVSERAFGQLKSRWRVFYRKSSCQPDAIKCLTLACVVLHNVCIDMGDSLPSQLDITEHPAQHGRRSRKEVRELFMIRNCTMKRDKSHHAEEIRKALLDKFWEEKEGQ</sequence>
<keyword evidence="6" id="KW-0378">Hydrolase</keyword>
<evidence type="ECO:0000256" key="3">
    <source>
        <dbReference type="ARBA" id="ARBA00006958"/>
    </source>
</evidence>
<gene>
    <name evidence="9" type="primary">HARBI1</name>
    <name evidence="9" type="ORF">AWC38_SpisGene24384</name>
</gene>
<evidence type="ECO:0000256" key="2">
    <source>
        <dbReference type="ARBA" id="ARBA00004123"/>
    </source>
</evidence>
<evidence type="ECO:0000256" key="6">
    <source>
        <dbReference type="ARBA" id="ARBA00022801"/>
    </source>
</evidence>
<evidence type="ECO:0000259" key="8">
    <source>
        <dbReference type="Pfam" id="PF13359"/>
    </source>
</evidence>
<keyword evidence="7" id="KW-0539">Nucleus</keyword>
<comment type="similarity">
    <text evidence="3">Belongs to the HARBI1 family.</text>
</comment>
<evidence type="ECO:0000256" key="1">
    <source>
        <dbReference type="ARBA" id="ARBA00001968"/>
    </source>
</evidence>
<dbReference type="GO" id="GO:0004518">
    <property type="term" value="F:nuclease activity"/>
    <property type="evidence" value="ECO:0007669"/>
    <property type="project" value="UniProtKB-KW"/>
</dbReference>
<keyword evidence="5" id="KW-0479">Metal-binding</keyword>
<evidence type="ECO:0000256" key="4">
    <source>
        <dbReference type="ARBA" id="ARBA00022722"/>
    </source>
</evidence>
<keyword evidence="10" id="KW-1185">Reference proteome</keyword>
<proteinExistence type="inferred from homology"/>
<evidence type="ECO:0000256" key="7">
    <source>
        <dbReference type="ARBA" id="ARBA00023242"/>
    </source>
</evidence>
<dbReference type="GO" id="GO:0046872">
    <property type="term" value="F:metal ion binding"/>
    <property type="evidence" value="ECO:0007669"/>
    <property type="project" value="UniProtKB-KW"/>
</dbReference>
<dbReference type="Proteomes" id="UP000225706">
    <property type="component" value="Unassembled WGS sequence"/>
</dbReference>
<dbReference type="InterPro" id="IPR045249">
    <property type="entry name" value="HARBI1-like"/>
</dbReference>
<dbReference type="GO" id="GO:0005634">
    <property type="term" value="C:nucleus"/>
    <property type="evidence" value="ECO:0007669"/>
    <property type="project" value="UniProtKB-SubCell"/>
</dbReference>
<dbReference type="PANTHER" id="PTHR22930">
    <property type="match status" value="1"/>
</dbReference>